<name>A0A2M9YND1_9LEPT</name>
<evidence type="ECO:0000313" key="4">
    <source>
        <dbReference type="Proteomes" id="UP000232188"/>
    </source>
</evidence>
<organism evidence="1 4">
    <name type="scientific">Leptospira adleri</name>
    <dbReference type="NCBI Taxonomy" id="2023186"/>
    <lineage>
        <taxon>Bacteria</taxon>
        <taxon>Pseudomonadati</taxon>
        <taxon>Spirochaetota</taxon>
        <taxon>Spirochaetia</taxon>
        <taxon>Leptospirales</taxon>
        <taxon>Leptospiraceae</taxon>
        <taxon>Leptospira</taxon>
    </lineage>
</organism>
<reference evidence="3 4" key="1">
    <citation type="submission" date="2017-07" db="EMBL/GenBank/DDBJ databases">
        <title>Leptospira spp. isolated from tropical soils.</title>
        <authorList>
            <person name="Thibeaux R."/>
            <person name="Iraola G."/>
            <person name="Ferres I."/>
            <person name="Bierque E."/>
            <person name="Girault D."/>
            <person name="Soupe-Gilbert M.-E."/>
            <person name="Picardeau M."/>
            <person name="Goarant C."/>
        </authorList>
    </citation>
    <scope>NUCLEOTIDE SEQUENCE [LARGE SCALE GENOMIC DNA]</scope>
    <source>
        <strain evidence="1 4">FH2-B-C1</strain>
        <strain evidence="2 3">FH2-B-D1</strain>
    </source>
</reference>
<dbReference type="Proteomes" id="UP000232188">
    <property type="component" value="Unassembled WGS sequence"/>
</dbReference>
<protein>
    <submittedName>
        <fullName evidence="1">Uncharacterized protein</fullName>
    </submittedName>
</protein>
<dbReference type="RefSeq" id="WP_100785893.1">
    <property type="nucleotide sequence ID" value="NZ_NPDU01000014.1"/>
</dbReference>
<evidence type="ECO:0000313" key="2">
    <source>
        <dbReference type="EMBL" id="PJZ62592.1"/>
    </source>
</evidence>
<dbReference type="AlphaFoldDB" id="A0A2M9YND1"/>
<accession>A0A2M9YND1</accession>
<dbReference type="EMBL" id="NPDV01000009">
    <property type="protein sequence ID" value="PJZ53036.1"/>
    <property type="molecule type" value="Genomic_DNA"/>
</dbReference>
<evidence type="ECO:0000313" key="1">
    <source>
        <dbReference type="EMBL" id="PJZ53036.1"/>
    </source>
</evidence>
<evidence type="ECO:0000313" key="3">
    <source>
        <dbReference type="Proteomes" id="UP000232149"/>
    </source>
</evidence>
<gene>
    <name evidence="2" type="ORF">CH376_07270</name>
    <name evidence="1" type="ORF">CH380_11490</name>
</gene>
<dbReference type="Proteomes" id="UP000232149">
    <property type="component" value="Unassembled WGS sequence"/>
</dbReference>
<dbReference type="EMBL" id="NPDU01000014">
    <property type="protein sequence ID" value="PJZ62592.1"/>
    <property type="molecule type" value="Genomic_DNA"/>
</dbReference>
<comment type="caution">
    <text evidence="1">The sequence shown here is derived from an EMBL/GenBank/DDBJ whole genome shotgun (WGS) entry which is preliminary data.</text>
</comment>
<proteinExistence type="predicted"/>
<sequence length="171" mass="20116">MPAQKLLELLADLTCPIDPFVFAGFGSEYQEEYLSKKDDTFDLEDRHIEQFFRSCDIEETVSHLFSILITKPTDFYENLATRRSDAWDHSVNLMISKASEKKPEIVSSVFLRSAHENPRLQKKMIELLGYLDVKISFPILQELESLWKELDQDEKEIFDFIRSEFSKQRNL</sequence>
<keyword evidence="3" id="KW-1185">Reference proteome</keyword>